<dbReference type="Proteomes" id="UP000717696">
    <property type="component" value="Unassembled WGS sequence"/>
</dbReference>
<dbReference type="SUPFAM" id="SSF81665">
    <property type="entry name" value="Calcium ATPase, transmembrane domain M"/>
    <property type="match status" value="1"/>
</dbReference>
<evidence type="ECO:0000313" key="20">
    <source>
        <dbReference type="EMBL" id="KAH7118628.1"/>
    </source>
</evidence>
<dbReference type="GO" id="GO:0016887">
    <property type="term" value="F:ATP hydrolysis activity"/>
    <property type="evidence" value="ECO:0007669"/>
    <property type="project" value="InterPro"/>
</dbReference>
<dbReference type="Pfam" id="PF00689">
    <property type="entry name" value="Cation_ATPase_C"/>
    <property type="match status" value="1"/>
</dbReference>
<feature type="transmembrane region" description="Helical" evidence="18">
    <location>
        <begin position="94"/>
        <end position="112"/>
    </location>
</feature>
<comment type="catalytic activity">
    <reaction evidence="17">
        <text>Mg(2+)(out) + ATP + H2O = Mg(2+)(in) + ADP + phosphate + H(+)</text>
        <dbReference type="Rhea" id="RHEA:10260"/>
        <dbReference type="ChEBI" id="CHEBI:15377"/>
        <dbReference type="ChEBI" id="CHEBI:15378"/>
        <dbReference type="ChEBI" id="CHEBI:18420"/>
        <dbReference type="ChEBI" id="CHEBI:30616"/>
        <dbReference type="ChEBI" id="CHEBI:43474"/>
        <dbReference type="ChEBI" id="CHEBI:456216"/>
        <dbReference type="EC" id="7.2.2.14"/>
    </reaction>
</comment>
<evidence type="ECO:0000256" key="3">
    <source>
        <dbReference type="ARBA" id="ARBA00008746"/>
    </source>
</evidence>
<dbReference type="PROSITE" id="PS00154">
    <property type="entry name" value="ATPASE_E1_E2"/>
    <property type="match status" value="1"/>
</dbReference>
<feature type="transmembrane region" description="Helical" evidence="18">
    <location>
        <begin position="118"/>
        <end position="137"/>
    </location>
</feature>
<dbReference type="PRINTS" id="PR01836">
    <property type="entry name" value="MGATPASE"/>
</dbReference>
<evidence type="ECO:0000256" key="1">
    <source>
        <dbReference type="ARBA" id="ARBA00003954"/>
    </source>
</evidence>
<dbReference type="GO" id="GO:0015444">
    <property type="term" value="F:P-type magnesium transporter activity"/>
    <property type="evidence" value="ECO:0007669"/>
    <property type="project" value="UniProtKB-EC"/>
</dbReference>
<dbReference type="NCBIfam" id="TIGR01494">
    <property type="entry name" value="ATPase_P-type"/>
    <property type="match status" value="2"/>
</dbReference>
<keyword evidence="13" id="KW-1278">Translocase</keyword>
<dbReference type="SFLD" id="SFLDS00003">
    <property type="entry name" value="Haloacid_Dehalogenase"/>
    <property type="match status" value="1"/>
</dbReference>
<dbReference type="SUPFAM" id="SSF56784">
    <property type="entry name" value="HAD-like"/>
    <property type="match status" value="1"/>
</dbReference>
<dbReference type="AlphaFoldDB" id="A0A9P9DGB0"/>
<keyword evidence="7" id="KW-0997">Cell inner membrane</keyword>
<dbReference type="Gene3D" id="3.40.50.1000">
    <property type="entry name" value="HAD superfamily/HAD-like"/>
    <property type="match status" value="1"/>
</dbReference>
<comment type="function">
    <text evidence="1">Mediates magnesium influx to the cytosol.</text>
</comment>
<evidence type="ECO:0000256" key="14">
    <source>
        <dbReference type="ARBA" id="ARBA00022989"/>
    </source>
</evidence>
<dbReference type="SFLD" id="SFLDG00002">
    <property type="entry name" value="C1.7:_P-type_atpase_like"/>
    <property type="match status" value="1"/>
</dbReference>
<dbReference type="Gene3D" id="1.20.1110.10">
    <property type="entry name" value="Calcium-transporting ATPase, transmembrane domain"/>
    <property type="match status" value="1"/>
</dbReference>
<gene>
    <name evidence="20" type="ORF">B0J13DRAFT_590046</name>
</gene>
<dbReference type="Gene3D" id="2.70.150.10">
    <property type="entry name" value="Calcium-transporting ATPase, cytoplasmic transduction domain A"/>
    <property type="match status" value="1"/>
</dbReference>
<dbReference type="InterPro" id="IPR018303">
    <property type="entry name" value="ATPase_P-typ_P_site"/>
</dbReference>
<dbReference type="InterPro" id="IPR023214">
    <property type="entry name" value="HAD_sf"/>
</dbReference>
<keyword evidence="10" id="KW-0547">Nucleotide-binding</keyword>
<keyword evidence="6" id="KW-1003">Cell membrane</keyword>
<dbReference type="SMART" id="SM00831">
    <property type="entry name" value="Cation_ATPase_N"/>
    <property type="match status" value="1"/>
</dbReference>
<dbReference type="GO" id="GO:0005524">
    <property type="term" value="F:ATP binding"/>
    <property type="evidence" value="ECO:0007669"/>
    <property type="project" value="UniProtKB-KW"/>
</dbReference>
<dbReference type="InterPro" id="IPR023298">
    <property type="entry name" value="ATPase_P-typ_TM_dom_sf"/>
</dbReference>
<comment type="similarity">
    <text evidence="3">Belongs to the cation transport ATPase (P-type) (TC 3.A.3) family. Type IIIB subfamily.</text>
</comment>
<dbReference type="Gene3D" id="3.40.1110.10">
    <property type="entry name" value="Calcium-transporting ATPase, cytoplasmic domain N"/>
    <property type="match status" value="1"/>
</dbReference>
<dbReference type="InterPro" id="IPR059000">
    <property type="entry name" value="ATPase_P-type_domA"/>
</dbReference>
<dbReference type="EMBL" id="JAGMUU010000031">
    <property type="protein sequence ID" value="KAH7118628.1"/>
    <property type="molecule type" value="Genomic_DNA"/>
</dbReference>
<evidence type="ECO:0000256" key="2">
    <source>
        <dbReference type="ARBA" id="ARBA00004429"/>
    </source>
</evidence>
<comment type="subcellular location">
    <subcellularLocation>
        <location evidence="2">Cell inner membrane</location>
        <topology evidence="2">Multi-pass membrane protein</topology>
    </subcellularLocation>
</comment>
<dbReference type="InterPro" id="IPR023299">
    <property type="entry name" value="ATPase_P-typ_cyto_dom_N"/>
</dbReference>
<evidence type="ECO:0000256" key="5">
    <source>
        <dbReference type="ARBA" id="ARBA00013555"/>
    </source>
</evidence>
<dbReference type="Pfam" id="PF00690">
    <property type="entry name" value="Cation_ATPase_N"/>
    <property type="match status" value="1"/>
</dbReference>
<proteinExistence type="inferred from homology"/>
<reference evidence="20" key="1">
    <citation type="journal article" date="2021" name="Nat. Commun.">
        <title>Genetic determinants of endophytism in the Arabidopsis root mycobiome.</title>
        <authorList>
            <person name="Mesny F."/>
            <person name="Miyauchi S."/>
            <person name="Thiergart T."/>
            <person name="Pickel B."/>
            <person name="Atanasova L."/>
            <person name="Karlsson M."/>
            <person name="Huettel B."/>
            <person name="Barry K.W."/>
            <person name="Haridas S."/>
            <person name="Chen C."/>
            <person name="Bauer D."/>
            <person name="Andreopoulos W."/>
            <person name="Pangilinan J."/>
            <person name="LaButti K."/>
            <person name="Riley R."/>
            <person name="Lipzen A."/>
            <person name="Clum A."/>
            <person name="Drula E."/>
            <person name="Henrissat B."/>
            <person name="Kohler A."/>
            <person name="Grigoriev I.V."/>
            <person name="Martin F.M."/>
            <person name="Hacquard S."/>
        </authorList>
    </citation>
    <scope>NUCLEOTIDE SEQUENCE</scope>
    <source>
        <strain evidence="20">MPI-CAGE-AT-0021</strain>
    </source>
</reference>
<feature type="transmembrane region" description="Helical" evidence="18">
    <location>
        <begin position="820"/>
        <end position="839"/>
    </location>
</feature>
<evidence type="ECO:0000256" key="7">
    <source>
        <dbReference type="ARBA" id="ARBA00022519"/>
    </source>
</evidence>
<evidence type="ECO:0000256" key="18">
    <source>
        <dbReference type="SAM" id="Phobius"/>
    </source>
</evidence>
<evidence type="ECO:0000256" key="9">
    <source>
        <dbReference type="ARBA" id="ARBA00022692"/>
    </source>
</evidence>
<feature type="transmembrane region" description="Helical" evidence="18">
    <location>
        <begin position="783"/>
        <end position="808"/>
    </location>
</feature>
<evidence type="ECO:0000256" key="10">
    <source>
        <dbReference type="ARBA" id="ARBA00022741"/>
    </source>
</evidence>
<evidence type="ECO:0000256" key="16">
    <source>
        <dbReference type="ARBA" id="ARBA00029806"/>
    </source>
</evidence>
<evidence type="ECO:0000256" key="8">
    <source>
        <dbReference type="ARBA" id="ARBA00022553"/>
    </source>
</evidence>
<feature type="transmembrane region" description="Helical" evidence="18">
    <location>
        <begin position="889"/>
        <end position="910"/>
    </location>
</feature>
<feature type="domain" description="Cation-transporting P-type ATPase N-terminal" evidence="19">
    <location>
        <begin position="42"/>
        <end position="115"/>
    </location>
</feature>
<evidence type="ECO:0000256" key="17">
    <source>
        <dbReference type="ARBA" id="ARBA00047295"/>
    </source>
</evidence>
<evidence type="ECO:0000256" key="13">
    <source>
        <dbReference type="ARBA" id="ARBA00022967"/>
    </source>
</evidence>
<comment type="caution">
    <text evidence="20">The sequence shown here is derived from an EMBL/GenBank/DDBJ whole genome shotgun (WGS) entry which is preliminary data.</text>
</comment>
<keyword evidence="15 18" id="KW-0472">Membrane</keyword>
<keyword evidence="21" id="KW-1185">Reference proteome</keyword>
<dbReference type="Pfam" id="PF00122">
    <property type="entry name" value="E1-E2_ATPase"/>
    <property type="match status" value="1"/>
</dbReference>
<evidence type="ECO:0000256" key="4">
    <source>
        <dbReference type="ARBA" id="ARBA00012786"/>
    </source>
</evidence>
<evidence type="ECO:0000259" key="19">
    <source>
        <dbReference type="SMART" id="SM00831"/>
    </source>
</evidence>
<feature type="transmembrane region" description="Helical" evidence="18">
    <location>
        <begin position="320"/>
        <end position="343"/>
    </location>
</feature>
<dbReference type="GO" id="GO:0005886">
    <property type="term" value="C:plasma membrane"/>
    <property type="evidence" value="ECO:0007669"/>
    <property type="project" value="UniProtKB-SubCell"/>
</dbReference>
<evidence type="ECO:0000256" key="12">
    <source>
        <dbReference type="ARBA" id="ARBA00022842"/>
    </source>
</evidence>
<name>A0A9P9DGB0_9HYPO</name>
<dbReference type="InterPro" id="IPR036412">
    <property type="entry name" value="HAD-like_sf"/>
</dbReference>
<keyword evidence="9 18" id="KW-0812">Transmembrane</keyword>
<evidence type="ECO:0000256" key="6">
    <source>
        <dbReference type="ARBA" id="ARBA00022475"/>
    </source>
</evidence>
<dbReference type="OrthoDB" id="158672at2759"/>
<dbReference type="InterPro" id="IPR008250">
    <property type="entry name" value="ATPase_P-typ_transduc_dom_A_sf"/>
</dbReference>
<dbReference type="Pfam" id="PF13246">
    <property type="entry name" value="Cation_ATPase"/>
    <property type="match status" value="1"/>
</dbReference>
<feature type="transmembrane region" description="Helical" evidence="18">
    <location>
        <begin position="851"/>
        <end position="869"/>
    </location>
</feature>
<keyword evidence="14 18" id="KW-1133">Transmembrane helix</keyword>
<dbReference type="PANTHER" id="PTHR42861">
    <property type="entry name" value="CALCIUM-TRANSPORTING ATPASE"/>
    <property type="match status" value="1"/>
</dbReference>
<dbReference type="SUPFAM" id="SSF81653">
    <property type="entry name" value="Calcium ATPase, transduction domain A"/>
    <property type="match status" value="1"/>
</dbReference>
<evidence type="ECO:0000313" key="21">
    <source>
        <dbReference type="Proteomes" id="UP000717696"/>
    </source>
</evidence>
<protein>
    <recommendedName>
        <fullName evidence="5">Magnesium-transporting ATPase, P-type 1</fullName>
        <ecNumber evidence="4">7.2.2.14</ecNumber>
    </recommendedName>
    <alternativeName>
        <fullName evidence="16">Mg(2+) transport ATPase, P-type 1</fullName>
    </alternativeName>
</protein>
<dbReference type="InterPro" id="IPR006415">
    <property type="entry name" value="P-type_ATPase_IIIB"/>
</dbReference>
<dbReference type="InterPro" id="IPR006068">
    <property type="entry name" value="ATPase_P-typ_cation-transptr_C"/>
</dbReference>
<dbReference type="InterPro" id="IPR001757">
    <property type="entry name" value="P_typ_ATPase"/>
</dbReference>
<dbReference type="EC" id="7.2.2.14" evidence="4"/>
<dbReference type="InterPro" id="IPR004014">
    <property type="entry name" value="ATPase_P-typ_cation-transptr_N"/>
</dbReference>
<feature type="transmembrane region" description="Helical" evidence="18">
    <location>
        <begin position="286"/>
        <end position="308"/>
    </location>
</feature>
<keyword evidence="11" id="KW-0067">ATP-binding</keyword>
<organism evidence="20 21">
    <name type="scientific">Dactylonectria estremocensis</name>
    <dbReference type="NCBI Taxonomy" id="1079267"/>
    <lineage>
        <taxon>Eukaryota</taxon>
        <taxon>Fungi</taxon>
        <taxon>Dikarya</taxon>
        <taxon>Ascomycota</taxon>
        <taxon>Pezizomycotina</taxon>
        <taxon>Sordariomycetes</taxon>
        <taxon>Hypocreomycetidae</taxon>
        <taxon>Hypocreales</taxon>
        <taxon>Nectriaceae</taxon>
        <taxon>Dactylonectria</taxon>
    </lineage>
</organism>
<dbReference type="NCBIfam" id="TIGR01524">
    <property type="entry name" value="ATPase-IIIB_Mg"/>
    <property type="match status" value="1"/>
</dbReference>
<dbReference type="InterPro" id="IPR044492">
    <property type="entry name" value="P_typ_ATPase_HD_dom"/>
</dbReference>
<dbReference type="SFLD" id="SFLDF00027">
    <property type="entry name" value="p-type_atpase"/>
    <property type="match status" value="1"/>
</dbReference>
<keyword evidence="12" id="KW-0460">Magnesium</keyword>
<evidence type="ECO:0000256" key="15">
    <source>
        <dbReference type="ARBA" id="ARBA00023136"/>
    </source>
</evidence>
<sequence>MSFLTRILFWRQPRARPFQRDYGWNTCPPSALNKSTAAILQTFAAMPVDRAIGWLQTNQNGLTELEAEIRRIMKGENVISAKQAPSWIHSLMEAILNPFNFLLICLAIFQSAVPDGEWTGAAFLVAMVLISVMIRFWQDYRGRVAVFRLCASVANKVNVRRPISPDTGIGHIIKEVLDNELVPGDIILLPPGSVVPADSLILESSFLRVSQSSWTGENDPAAKAANPDGGEDENLLDLMNLVLAGTSVVSGNGLALVLRTGPDVLIAKMANKVDAMRKKNTFQQGISNMSWVLIFLVFIMVPTVLGISGHTTGDWRHATLFSLSFAIGLVPEMLPAILNGNLARGAYKLSKFKVIAKRLDAVQRLGAMSILCCDKTGTLTKDDITMCEYLDCSGATSPSVLELAILDAQAQGPNGNSIDAAILQRKFRPEEKPTTDEPRETTLTIPFTFERRRSGCVVKRSTGHASLIVKGAFDEVLGICSEARRGSKVVPLDADQKAKLAQKVDELSKDGYRVLLIAEKRVEKFHLDDQLGLVAVESNMTLAGMMTFIDPPKEDAAESIKHLKKCGVEVKVLTGDSMFVALNVCQKLGVLAAKDGAEDQTQVITGAELQRIYEHGEAIHEIVKSCTIFAKMTPDQKAMVISTLRSTGTCVGMLGDGINDCVALREADVGISVDSGASAAKECADVVLTEKGLGAVAAAVTAGRVTYGNTIKYVKMAVSCNIGNVVSILVASAWLPFLPMTSTQILMQDLLWVGSQIGIPWDTVDAEYLQVPRDWNTLDLFRFVLIVGTSTAVVNVSTFILGWFYYGVKTVADIQDVKMFQTHYFIQGLFTQILLIHLIRTAKIPFFQSRAKLPLTLLTISMCAIGFAIPWNHDVQVAMGFARPADTFTAFLCAQLAFYCLELQIVKWVYVRLFKTWL</sequence>
<accession>A0A9P9DGB0</accession>
<keyword evidence="8" id="KW-0597">Phosphoprotein</keyword>
<evidence type="ECO:0000256" key="11">
    <source>
        <dbReference type="ARBA" id="ARBA00022840"/>
    </source>
</evidence>